<dbReference type="PROSITE" id="PS50885">
    <property type="entry name" value="HAMP"/>
    <property type="match status" value="1"/>
</dbReference>
<dbReference type="Pfam" id="PF02518">
    <property type="entry name" value="HATPase_c"/>
    <property type="match status" value="1"/>
</dbReference>
<organism evidence="18 19">
    <name type="scientific">Candidatus Methylocalor cossyra</name>
    <dbReference type="NCBI Taxonomy" id="3108543"/>
    <lineage>
        <taxon>Bacteria</taxon>
        <taxon>Pseudomonadati</taxon>
        <taxon>Pseudomonadota</taxon>
        <taxon>Gammaproteobacteria</taxon>
        <taxon>Methylococcales</taxon>
        <taxon>Methylococcaceae</taxon>
        <taxon>Candidatus Methylocalor</taxon>
    </lineage>
</organism>
<keyword evidence="9" id="KW-0547">Nucleotide-binding</keyword>
<dbReference type="InterPro" id="IPR050980">
    <property type="entry name" value="2C_sensor_his_kinase"/>
</dbReference>
<dbReference type="InterPro" id="IPR004358">
    <property type="entry name" value="Sig_transdc_His_kin-like_C"/>
</dbReference>
<dbReference type="EC" id="2.7.13.3" evidence="3"/>
<keyword evidence="10 18" id="KW-0418">Kinase</keyword>
<dbReference type="SMART" id="SM00388">
    <property type="entry name" value="HisKA"/>
    <property type="match status" value="1"/>
</dbReference>
<evidence type="ECO:0000256" key="14">
    <source>
        <dbReference type="ARBA" id="ARBA00023136"/>
    </source>
</evidence>
<keyword evidence="7 18" id="KW-0808">Transferase</keyword>
<keyword evidence="14 15" id="KW-0472">Membrane</keyword>
<keyword evidence="13" id="KW-0902">Two-component regulatory system</keyword>
<dbReference type="SMART" id="SM00387">
    <property type="entry name" value="HATPase_c"/>
    <property type="match status" value="1"/>
</dbReference>
<dbReference type="PROSITE" id="PS50109">
    <property type="entry name" value="HIS_KIN"/>
    <property type="match status" value="1"/>
</dbReference>
<evidence type="ECO:0000259" key="17">
    <source>
        <dbReference type="PROSITE" id="PS50885"/>
    </source>
</evidence>
<dbReference type="InterPro" id="IPR003661">
    <property type="entry name" value="HisK_dim/P_dom"/>
</dbReference>
<dbReference type="InterPro" id="IPR036890">
    <property type="entry name" value="HATPase_C_sf"/>
</dbReference>
<keyword evidence="12 15" id="KW-1133">Transmembrane helix</keyword>
<comment type="catalytic activity">
    <reaction evidence="1">
        <text>ATP + protein L-histidine = ADP + protein N-phospho-L-histidine.</text>
        <dbReference type="EC" id="2.7.13.3"/>
    </reaction>
</comment>
<feature type="transmembrane region" description="Helical" evidence="15">
    <location>
        <begin position="159"/>
        <end position="184"/>
    </location>
</feature>
<gene>
    <name evidence="18" type="ORF">MECH1_V1_1582</name>
</gene>
<keyword evidence="4" id="KW-1003">Cell membrane</keyword>
<evidence type="ECO:0000256" key="13">
    <source>
        <dbReference type="ARBA" id="ARBA00023012"/>
    </source>
</evidence>
<keyword evidence="11" id="KW-0067">ATP-binding</keyword>
<dbReference type="Pfam" id="PF00672">
    <property type="entry name" value="HAMP"/>
    <property type="match status" value="1"/>
</dbReference>
<dbReference type="InterPro" id="IPR003594">
    <property type="entry name" value="HATPase_dom"/>
</dbReference>
<dbReference type="SUPFAM" id="SSF55874">
    <property type="entry name" value="ATPase domain of HSP90 chaperone/DNA topoisomerase II/histidine kinase"/>
    <property type="match status" value="1"/>
</dbReference>
<dbReference type="InterPro" id="IPR036097">
    <property type="entry name" value="HisK_dim/P_sf"/>
</dbReference>
<keyword evidence="19" id="KW-1185">Reference proteome</keyword>
<dbReference type="InterPro" id="IPR005467">
    <property type="entry name" value="His_kinase_dom"/>
</dbReference>
<keyword evidence="8 15" id="KW-0812">Transmembrane</keyword>
<evidence type="ECO:0000256" key="4">
    <source>
        <dbReference type="ARBA" id="ARBA00022475"/>
    </source>
</evidence>
<name>A0ABM9NIB2_9GAMM</name>
<evidence type="ECO:0000256" key="7">
    <source>
        <dbReference type="ARBA" id="ARBA00022679"/>
    </source>
</evidence>
<evidence type="ECO:0000259" key="16">
    <source>
        <dbReference type="PROSITE" id="PS50109"/>
    </source>
</evidence>
<dbReference type="EMBL" id="OZ026884">
    <property type="protein sequence ID" value="CAL1240358.1"/>
    <property type="molecule type" value="Genomic_DNA"/>
</dbReference>
<dbReference type="PANTHER" id="PTHR44936:SF5">
    <property type="entry name" value="SENSOR HISTIDINE KINASE ENVZ"/>
    <property type="match status" value="1"/>
</dbReference>
<sequence length="451" mass="49166">MKPLSLAARLFLLLLAGVLVAVFITAELALRERGRMVQDFREQATAERIADFLHLLAALPKEERIGTVRALPSGSWRIEPDDPPVGEELELSPSFTETLAAAAAPEVRVEAAWRIRSRSCGADCPGNRIVGAQVRFADGQRVRLERTNDRNPPYPPKPLAFAASLAILAGLLAAVVGFAVRLVLQPLRRMAAAAEAFGRDPEYPPMDESGPVEVRQAAKAFNRMRERLRQHIEERTRMLAAITHDLKTPLTRMRLRLEQCEDEALKVRLAEDIAAMQGLVAEGLALARSLEVAQPPEKLDLAALLQSLCDDVAEGGGDARFSGPTGALVFARPDTLRRSFLNLLDNAVKYGGGRVEVVLEPAGDDWLVRILDQGPGIPETQLAAVMQPFFRLETSRSRETGGTGLGLPIAANLLATEGGSLSLHNRKGQGLEARVRLPALRDRPKGWAARR</sequence>
<dbReference type="Pfam" id="PF00512">
    <property type="entry name" value="HisKA"/>
    <property type="match status" value="1"/>
</dbReference>
<dbReference type="InterPro" id="IPR003660">
    <property type="entry name" value="HAMP_dom"/>
</dbReference>
<protein>
    <recommendedName>
        <fullName evidence="3">histidine kinase</fullName>
        <ecNumber evidence="3">2.7.13.3</ecNumber>
    </recommendedName>
</protein>
<evidence type="ECO:0000256" key="11">
    <source>
        <dbReference type="ARBA" id="ARBA00022840"/>
    </source>
</evidence>
<feature type="domain" description="Histidine kinase" evidence="16">
    <location>
        <begin position="241"/>
        <end position="441"/>
    </location>
</feature>
<dbReference type="SMART" id="SM00304">
    <property type="entry name" value="HAMP"/>
    <property type="match status" value="1"/>
</dbReference>
<evidence type="ECO:0000256" key="6">
    <source>
        <dbReference type="ARBA" id="ARBA00022553"/>
    </source>
</evidence>
<dbReference type="RefSeq" id="WP_348759843.1">
    <property type="nucleotide sequence ID" value="NZ_OZ026884.1"/>
</dbReference>
<evidence type="ECO:0000256" key="15">
    <source>
        <dbReference type="SAM" id="Phobius"/>
    </source>
</evidence>
<evidence type="ECO:0000256" key="12">
    <source>
        <dbReference type="ARBA" id="ARBA00022989"/>
    </source>
</evidence>
<dbReference type="Gene3D" id="3.30.565.10">
    <property type="entry name" value="Histidine kinase-like ATPase, C-terminal domain"/>
    <property type="match status" value="1"/>
</dbReference>
<keyword evidence="5" id="KW-0997">Cell inner membrane</keyword>
<evidence type="ECO:0000313" key="18">
    <source>
        <dbReference type="EMBL" id="CAL1240358.1"/>
    </source>
</evidence>
<evidence type="ECO:0000256" key="3">
    <source>
        <dbReference type="ARBA" id="ARBA00012438"/>
    </source>
</evidence>
<accession>A0ABM9NIB2</accession>
<dbReference type="CDD" id="cd00082">
    <property type="entry name" value="HisKA"/>
    <property type="match status" value="1"/>
</dbReference>
<dbReference type="Proteomes" id="UP001497493">
    <property type="component" value="Chromosome"/>
</dbReference>
<reference evidence="18 19" key="1">
    <citation type="submission" date="2024-04" db="EMBL/GenBank/DDBJ databases">
        <authorList>
            <person name="Cremers G."/>
        </authorList>
    </citation>
    <scope>NUCLEOTIDE SEQUENCE [LARGE SCALE GENOMIC DNA]</scope>
    <source>
        <strain evidence="18">MeCH1-AG</strain>
    </source>
</reference>
<evidence type="ECO:0000256" key="8">
    <source>
        <dbReference type="ARBA" id="ARBA00022692"/>
    </source>
</evidence>
<feature type="domain" description="HAMP" evidence="17">
    <location>
        <begin position="181"/>
        <end position="233"/>
    </location>
</feature>
<dbReference type="SUPFAM" id="SSF47384">
    <property type="entry name" value="Homodimeric domain of signal transducing histidine kinase"/>
    <property type="match status" value="1"/>
</dbReference>
<dbReference type="PRINTS" id="PR00344">
    <property type="entry name" value="BCTRLSENSOR"/>
</dbReference>
<evidence type="ECO:0000256" key="1">
    <source>
        <dbReference type="ARBA" id="ARBA00000085"/>
    </source>
</evidence>
<dbReference type="CDD" id="cd06225">
    <property type="entry name" value="HAMP"/>
    <property type="match status" value="1"/>
</dbReference>
<evidence type="ECO:0000256" key="2">
    <source>
        <dbReference type="ARBA" id="ARBA00004429"/>
    </source>
</evidence>
<comment type="subcellular location">
    <subcellularLocation>
        <location evidence="2">Cell inner membrane</location>
        <topology evidence="2">Multi-pass membrane protein</topology>
    </subcellularLocation>
</comment>
<evidence type="ECO:0000256" key="9">
    <source>
        <dbReference type="ARBA" id="ARBA00022741"/>
    </source>
</evidence>
<evidence type="ECO:0000256" key="10">
    <source>
        <dbReference type="ARBA" id="ARBA00022777"/>
    </source>
</evidence>
<keyword evidence="6" id="KW-0597">Phosphoprotein</keyword>
<evidence type="ECO:0000256" key="5">
    <source>
        <dbReference type="ARBA" id="ARBA00022519"/>
    </source>
</evidence>
<dbReference type="PANTHER" id="PTHR44936">
    <property type="entry name" value="SENSOR PROTEIN CREC"/>
    <property type="match status" value="1"/>
</dbReference>
<evidence type="ECO:0000313" key="19">
    <source>
        <dbReference type="Proteomes" id="UP001497493"/>
    </source>
</evidence>
<dbReference type="Gene3D" id="1.10.287.130">
    <property type="match status" value="1"/>
</dbReference>
<proteinExistence type="predicted"/>
<dbReference type="GO" id="GO:0004673">
    <property type="term" value="F:protein histidine kinase activity"/>
    <property type="evidence" value="ECO:0007669"/>
    <property type="project" value="UniProtKB-EC"/>
</dbReference>